<protein>
    <submittedName>
        <fullName evidence="10">Acyl-CoA dehydrogenase</fullName>
    </submittedName>
</protein>
<dbReference type="SUPFAM" id="SSF47203">
    <property type="entry name" value="Acyl-CoA dehydrogenase C-terminal domain-like"/>
    <property type="match status" value="1"/>
</dbReference>
<gene>
    <name evidence="10" type="ORF">SAMN05216258_103394</name>
</gene>
<keyword evidence="11" id="KW-1185">Reference proteome</keyword>
<dbReference type="Proteomes" id="UP000199377">
    <property type="component" value="Unassembled WGS sequence"/>
</dbReference>
<dbReference type="InterPro" id="IPR052161">
    <property type="entry name" value="Mycobact_Acyl-CoA_DH"/>
</dbReference>
<evidence type="ECO:0000256" key="1">
    <source>
        <dbReference type="ARBA" id="ARBA00001974"/>
    </source>
</evidence>
<dbReference type="InterPro" id="IPR037069">
    <property type="entry name" value="AcylCoA_DH/ox_N_sf"/>
</dbReference>
<dbReference type="RefSeq" id="WP_092859166.1">
    <property type="nucleotide sequence ID" value="NZ_FOQH01000003.1"/>
</dbReference>
<sequence>MTPDLDAFRAEVRAFLAAELTDEMREAAVKSTSVFTPFAPCMAWQQALAAKGWAAPRWPVEAGGCDWTDAQHDVFEEELQAAGAPALLPHNLKMIGPLLLDLGTPEQKAKYLPGIYSGTDFWCQGYSEPGAGSDLASLKCAAAPDGDEYVLNGSKTWTTYAHHANRMFLLVRTRFEGKPQQGITFLLIDDMKTPGIEVRPIIALDGFPEQCEVFFTDARVPRANIVGAEHDGWTVAKHLLKYERGGGAPAPGLRRKLIQVQRAAAARDDGFGGRMSDDPAFQERLGELAAEVESLDHLFRVCSPRGGGEMDPAYPSMMKTLSADLGQSIAALMIEVAGTEGLPRQLEALEVGSDVDPLSSEFDMLAMPYWLNARATTIYAGSNEIQRDLIARRVLG</sequence>
<evidence type="ECO:0000259" key="8">
    <source>
        <dbReference type="Pfam" id="PF02770"/>
    </source>
</evidence>
<comment type="similarity">
    <text evidence="2 6">Belongs to the acyl-CoA dehydrogenase family.</text>
</comment>
<evidence type="ECO:0000313" key="11">
    <source>
        <dbReference type="Proteomes" id="UP000199377"/>
    </source>
</evidence>
<dbReference type="GO" id="GO:0050660">
    <property type="term" value="F:flavin adenine dinucleotide binding"/>
    <property type="evidence" value="ECO:0007669"/>
    <property type="project" value="InterPro"/>
</dbReference>
<feature type="domain" description="Acyl-CoA dehydrogenase/oxidase N-terminal" evidence="9">
    <location>
        <begin position="2"/>
        <end position="118"/>
    </location>
</feature>
<organism evidence="10 11">
    <name type="scientific">Albimonas pacifica</name>
    <dbReference type="NCBI Taxonomy" id="1114924"/>
    <lineage>
        <taxon>Bacteria</taxon>
        <taxon>Pseudomonadati</taxon>
        <taxon>Pseudomonadota</taxon>
        <taxon>Alphaproteobacteria</taxon>
        <taxon>Rhodobacterales</taxon>
        <taxon>Paracoccaceae</taxon>
        <taxon>Albimonas</taxon>
    </lineage>
</organism>
<comment type="cofactor">
    <cofactor evidence="1 6">
        <name>FAD</name>
        <dbReference type="ChEBI" id="CHEBI:57692"/>
    </cofactor>
</comment>
<dbReference type="PANTHER" id="PTHR43292">
    <property type="entry name" value="ACYL-COA DEHYDROGENASE"/>
    <property type="match status" value="1"/>
</dbReference>
<dbReference type="GO" id="GO:0005886">
    <property type="term" value="C:plasma membrane"/>
    <property type="evidence" value="ECO:0007669"/>
    <property type="project" value="TreeGrafter"/>
</dbReference>
<evidence type="ECO:0000256" key="3">
    <source>
        <dbReference type="ARBA" id="ARBA00022630"/>
    </source>
</evidence>
<evidence type="ECO:0000256" key="6">
    <source>
        <dbReference type="RuleBase" id="RU362125"/>
    </source>
</evidence>
<accession>A0A1I3EIV3</accession>
<dbReference type="InterPro" id="IPR009100">
    <property type="entry name" value="AcylCoA_DH/oxidase_NM_dom_sf"/>
</dbReference>
<dbReference type="InterPro" id="IPR013786">
    <property type="entry name" value="AcylCoA_DH/ox_N"/>
</dbReference>
<dbReference type="GO" id="GO:0016627">
    <property type="term" value="F:oxidoreductase activity, acting on the CH-CH group of donors"/>
    <property type="evidence" value="ECO:0007669"/>
    <property type="project" value="InterPro"/>
</dbReference>
<dbReference type="Pfam" id="PF00441">
    <property type="entry name" value="Acyl-CoA_dh_1"/>
    <property type="match status" value="1"/>
</dbReference>
<dbReference type="InterPro" id="IPR036250">
    <property type="entry name" value="AcylCo_DH-like_C"/>
</dbReference>
<evidence type="ECO:0000259" key="7">
    <source>
        <dbReference type="Pfam" id="PF00441"/>
    </source>
</evidence>
<dbReference type="Gene3D" id="2.40.110.10">
    <property type="entry name" value="Butyryl-CoA Dehydrogenase, subunit A, domain 2"/>
    <property type="match status" value="1"/>
</dbReference>
<dbReference type="EMBL" id="FOQH01000003">
    <property type="protein sequence ID" value="SFH98641.1"/>
    <property type="molecule type" value="Genomic_DNA"/>
</dbReference>
<dbReference type="Gene3D" id="1.20.140.10">
    <property type="entry name" value="Butyryl-CoA Dehydrogenase, subunit A, domain 3"/>
    <property type="match status" value="1"/>
</dbReference>
<dbReference type="Pfam" id="PF02770">
    <property type="entry name" value="Acyl-CoA_dh_M"/>
    <property type="match status" value="1"/>
</dbReference>
<dbReference type="AlphaFoldDB" id="A0A1I3EIV3"/>
<dbReference type="Pfam" id="PF02771">
    <property type="entry name" value="Acyl-CoA_dh_N"/>
    <property type="match status" value="1"/>
</dbReference>
<evidence type="ECO:0000256" key="4">
    <source>
        <dbReference type="ARBA" id="ARBA00022827"/>
    </source>
</evidence>
<proteinExistence type="inferred from homology"/>
<dbReference type="Gene3D" id="1.10.540.10">
    <property type="entry name" value="Acyl-CoA dehydrogenase/oxidase, N-terminal domain"/>
    <property type="match status" value="1"/>
</dbReference>
<evidence type="ECO:0000259" key="9">
    <source>
        <dbReference type="Pfam" id="PF02771"/>
    </source>
</evidence>
<dbReference type="STRING" id="1114924.SAMN05216258_103394"/>
<dbReference type="SUPFAM" id="SSF56645">
    <property type="entry name" value="Acyl-CoA dehydrogenase NM domain-like"/>
    <property type="match status" value="1"/>
</dbReference>
<dbReference type="InterPro" id="IPR009075">
    <property type="entry name" value="AcylCo_DH/oxidase_C"/>
</dbReference>
<name>A0A1I3EIV3_9RHOB</name>
<dbReference type="InterPro" id="IPR006091">
    <property type="entry name" value="Acyl-CoA_Oxase/DH_mid-dom"/>
</dbReference>
<keyword evidence="4 6" id="KW-0274">FAD</keyword>
<keyword evidence="3 6" id="KW-0285">Flavoprotein</keyword>
<feature type="domain" description="Acyl-CoA oxidase/dehydrogenase middle" evidence="8">
    <location>
        <begin position="123"/>
        <end position="217"/>
    </location>
</feature>
<evidence type="ECO:0000256" key="2">
    <source>
        <dbReference type="ARBA" id="ARBA00009347"/>
    </source>
</evidence>
<dbReference type="PANTHER" id="PTHR43292:SF3">
    <property type="entry name" value="ACYL-COA DEHYDROGENASE FADE29"/>
    <property type="match status" value="1"/>
</dbReference>
<feature type="domain" description="Acyl-CoA dehydrogenase/oxidase C-terminal" evidence="7">
    <location>
        <begin position="231"/>
        <end position="395"/>
    </location>
</feature>
<dbReference type="InterPro" id="IPR046373">
    <property type="entry name" value="Acyl-CoA_Oxase/DH_mid-dom_sf"/>
</dbReference>
<evidence type="ECO:0000313" key="10">
    <source>
        <dbReference type="EMBL" id="SFH98641.1"/>
    </source>
</evidence>
<dbReference type="OrthoDB" id="9775090at2"/>
<keyword evidence="5 6" id="KW-0560">Oxidoreductase</keyword>
<reference evidence="10 11" key="1">
    <citation type="submission" date="2016-10" db="EMBL/GenBank/DDBJ databases">
        <authorList>
            <person name="de Groot N.N."/>
        </authorList>
    </citation>
    <scope>NUCLEOTIDE SEQUENCE [LARGE SCALE GENOMIC DNA]</scope>
    <source>
        <strain evidence="10 11">CGMCC 1.11030</strain>
    </source>
</reference>
<evidence type="ECO:0000256" key="5">
    <source>
        <dbReference type="ARBA" id="ARBA00023002"/>
    </source>
</evidence>